<accession>A0A1W2GC82</accession>
<evidence type="ECO:0000313" key="1">
    <source>
        <dbReference type="EMBL" id="SMD34289.1"/>
    </source>
</evidence>
<dbReference type="Gene3D" id="1.10.3680.10">
    <property type="entry name" value="TerB-like"/>
    <property type="match status" value="1"/>
</dbReference>
<keyword evidence="2" id="KW-1185">Reference proteome</keyword>
<dbReference type="RefSeq" id="WP_084372618.1">
    <property type="nucleotide sequence ID" value="NZ_FWYF01000002.1"/>
</dbReference>
<dbReference type="InterPro" id="IPR029024">
    <property type="entry name" value="TerB-like"/>
</dbReference>
<proteinExistence type="predicted"/>
<sequence>MTPQLHQLYIEYIKARKIKIPEDQFNYLAKLYPALLVCMSDGVLDKEEWDGIVMATRGLSAEFVKSPDDDRDRIAMSFRTEIRYLLDNVDKWNKKFLNALHASIQGNKIDQEFIMETMYLFANITDGISDEEEEAIKKLAHRLEIDHN</sequence>
<reference evidence="1 2" key="1">
    <citation type="submission" date="2017-04" db="EMBL/GenBank/DDBJ databases">
        <authorList>
            <person name="Afonso C.L."/>
            <person name="Miller P.J."/>
            <person name="Scott M.A."/>
            <person name="Spackman E."/>
            <person name="Goraichik I."/>
            <person name="Dimitrov K.M."/>
            <person name="Suarez D.L."/>
            <person name="Swayne D.E."/>
        </authorList>
    </citation>
    <scope>NUCLEOTIDE SEQUENCE [LARGE SCALE GENOMIC DNA]</scope>
    <source>
        <strain evidence="1 2">DSM 26133</strain>
    </source>
</reference>
<dbReference type="OrthoDB" id="979337at2"/>
<dbReference type="EMBL" id="FWYF01000002">
    <property type="protein sequence ID" value="SMD34289.1"/>
    <property type="molecule type" value="Genomic_DNA"/>
</dbReference>
<dbReference type="Proteomes" id="UP000192472">
    <property type="component" value="Unassembled WGS sequence"/>
</dbReference>
<organism evidence="1 2">
    <name type="scientific">Reichenbachiella faecimaris</name>
    <dbReference type="NCBI Taxonomy" id="692418"/>
    <lineage>
        <taxon>Bacteria</taxon>
        <taxon>Pseudomonadati</taxon>
        <taxon>Bacteroidota</taxon>
        <taxon>Cytophagia</taxon>
        <taxon>Cytophagales</taxon>
        <taxon>Reichenbachiellaceae</taxon>
        <taxon>Reichenbachiella</taxon>
    </lineage>
</organism>
<dbReference type="AlphaFoldDB" id="A0A1W2GC82"/>
<evidence type="ECO:0000313" key="2">
    <source>
        <dbReference type="Proteomes" id="UP000192472"/>
    </source>
</evidence>
<protein>
    <recommendedName>
        <fullName evidence="3">Tellurite resistance protein TerB</fullName>
    </recommendedName>
</protein>
<name>A0A1W2GC82_REIFA</name>
<evidence type="ECO:0008006" key="3">
    <source>
        <dbReference type="Google" id="ProtNLM"/>
    </source>
</evidence>
<gene>
    <name evidence="1" type="ORF">SAMN04488029_1932</name>
</gene>